<keyword evidence="2" id="KW-1185">Reference proteome</keyword>
<accession>A0A7H1NR23</accession>
<dbReference type="KEGG" id="ebla:JGUZn3_10040"/>
<gene>
    <name evidence="1" type="ORF">JGUZn3_10040</name>
</gene>
<protein>
    <submittedName>
        <fullName evidence="1">Uncharacterized protein</fullName>
    </submittedName>
</protein>
<name>A0A7H1NR23_9PROT</name>
<proteinExistence type="predicted"/>
<evidence type="ECO:0000313" key="2">
    <source>
        <dbReference type="Proteomes" id="UP000516349"/>
    </source>
</evidence>
<dbReference type="AlphaFoldDB" id="A0A7H1NR23"/>
<dbReference type="Proteomes" id="UP000516349">
    <property type="component" value="Chromosome"/>
</dbReference>
<dbReference type="EMBL" id="CP060244">
    <property type="protein sequence ID" value="QNT78233.1"/>
    <property type="molecule type" value="Genomic_DNA"/>
</dbReference>
<organism evidence="1 2">
    <name type="scientific">Entomobacter blattae</name>
    <dbReference type="NCBI Taxonomy" id="2762277"/>
    <lineage>
        <taxon>Bacteria</taxon>
        <taxon>Pseudomonadati</taxon>
        <taxon>Pseudomonadota</taxon>
        <taxon>Alphaproteobacteria</taxon>
        <taxon>Acetobacterales</taxon>
        <taxon>Acetobacteraceae</taxon>
        <taxon>Entomobacter</taxon>
    </lineage>
</organism>
<sequence>MTEQTIIEQVEKQKTFKDILQALDPLLRITNCLRFVYWVPMPFCTQLVVVLHPAGRGGEKHIRVKRPLLAIGGAKDPGEVDRQELTAQVRTKRTRNVFNALIKYPCEYPFLTSLFNTLGNNI</sequence>
<reference evidence="1 2" key="1">
    <citation type="submission" date="2020-08" db="EMBL/GenBank/DDBJ databases">
        <title>Complete genome sequence of Entomobacter blattae G55GP.</title>
        <authorList>
            <person name="Poehlein A."/>
            <person name="Guzman J."/>
            <person name="Daniel R."/>
            <person name="Vilcinskas A."/>
        </authorList>
    </citation>
    <scope>NUCLEOTIDE SEQUENCE [LARGE SCALE GENOMIC DNA]</scope>
    <source>
        <strain evidence="1 2">G55GP</strain>
    </source>
</reference>
<evidence type="ECO:0000313" key="1">
    <source>
        <dbReference type="EMBL" id="QNT78233.1"/>
    </source>
</evidence>